<feature type="domain" description="Probable transposase IS891/IS1136/IS1341" evidence="8">
    <location>
        <begin position="169"/>
        <end position="276"/>
    </location>
</feature>
<feature type="coiled-coil region" evidence="7">
    <location>
        <begin position="202"/>
        <end position="247"/>
    </location>
</feature>
<dbReference type="GO" id="GO:0032196">
    <property type="term" value="P:transposition"/>
    <property type="evidence" value="ECO:0007669"/>
    <property type="project" value="UniProtKB-KW"/>
</dbReference>
<evidence type="ECO:0000256" key="4">
    <source>
        <dbReference type="ARBA" id="ARBA00022833"/>
    </source>
</evidence>
<sequence length="408" mass="45968">MLKAVKVRIYPSIEQQSHLAQAFGCVRFVWNQSLAMMSQTYKETGKGISAFTMKKQIPVWKTEYEWLKECYSQCLQSSVLNLSQAFINFFDGRAQYPTFKKRQGRQSMQYPQNVKILSNVEIKFPGNLGVVKAKIHRDCIGALRTVTVSRMPDGRYYASLLMDDGIEVPATNEGGEAIGIDLGLIDFVVTSNGSKYQNPRHLKKHECNLKRKQRKLSRQKDKTTNRRRKAKLAVAKVQAKIARVREDFRHKLSRKIVNENQVIVVENLAVKNMVKNHCLAKSISDAGWGMFCTMLKYKAEAEGKVYLEVGRFFPSSHLCSNTLLSLPKMDLSVREFDCPHCGKRHDRDINAAINIRDEGLRLLTLGTSVTAKGGNVRPKQYGRKSTTVEAVALELGSPPHTGTPVEGG</sequence>
<gene>
    <name evidence="11" type="ORF">NJ959_29725</name>
</gene>
<dbReference type="Pfam" id="PF07282">
    <property type="entry name" value="Cas12f1-like_TNB"/>
    <property type="match status" value="1"/>
</dbReference>
<keyword evidence="6" id="KW-0233">DNA recombination</keyword>
<evidence type="ECO:0000259" key="8">
    <source>
        <dbReference type="Pfam" id="PF01385"/>
    </source>
</evidence>
<feature type="domain" description="Transposase putative helix-turn-helix" evidence="10">
    <location>
        <begin position="1"/>
        <end position="46"/>
    </location>
</feature>
<comment type="similarity">
    <text evidence="1">In the C-terminal section; belongs to the transposase 35 family.</text>
</comment>
<dbReference type="EMBL" id="JAMZMM010000690">
    <property type="protein sequence ID" value="MCP2732614.1"/>
    <property type="molecule type" value="Genomic_DNA"/>
</dbReference>
<dbReference type="Proteomes" id="UP001204953">
    <property type="component" value="Unassembled WGS sequence"/>
</dbReference>
<evidence type="ECO:0000256" key="1">
    <source>
        <dbReference type="ARBA" id="ARBA00008761"/>
    </source>
</evidence>
<keyword evidence="5" id="KW-0238">DNA-binding</keyword>
<accession>A0AAE3KQL8</accession>
<dbReference type="NCBIfam" id="TIGR01766">
    <property type="entry name" value="IS200/IS605 family accessory protein TnpB-like domain"/>
    <property type="match status" value="1"/>
</dbReference>
<evidence type="ECO:0000259" key="9">
    <source>
        <dbReference type="Pfam" id="PF07282"/>
    </source>
</evidence>
<proteinExistence type="inferred from homology"/>
<dbReference type="InterPro" id="IPR010095">
    <property type="entry name" value="Cas12f1-like_TNB"/>
</dbReference>
<dbReference type="Pfam" id="PF01385">
    <property type="entry name" value="OrfB_IS605"/>
    <property type="match status" value="1"/>
</dbReference>
<dbReference type="InterPro" id="IPR021027">
    <property type="entry name" value="Transposase_put_HTH"/>
</dbReference>
<dbReference type="InterPro" id="IPR001959">
    <property type="entry name" value="Transposase"/>
</dbReference>
<reference evidence="11" key="1">
    <citation type="submission" date="2022-06" db="EMBL/GenBank/DDBJ databases">
        <title>New cyanobacteria of genus Symplocastrum in benthos of Lake Baikal.</title>
        <authorList>
            <person name="Sorokovikova E."/>
            <person name="Tikhonova I."/>
            <person name="Krasnopeev A."/>
            <person name="Evseev P."/>
            <person name="Gladkikh A."/>
            <person name="Belykh O."/>
        </authorList>
    </citation>
    <scope>NUCLEOTIDE SEQUENCE</scope>
    <source>
        <strain evidence="11">BBK-W-15</strain>
    </source>
</reference>
<evidence type="ECO:0000259" key="10">
    <source>
        <dbReference type="Pfam" id="PF12323"/>
    </source>
</evidence>
<dbReference type="GO" id="GO:0003677">
    <property type="term" value="F:DNA binding"/>
    <property type="evidence" value="ECO:0007669"/>
    <property type="project" value="UniProtKB-KW"/>
</dbReference>
<keyword evidence="3" id="KW-0479">Metal-binding</keyword>
<keyword evidence="12" id="KW-1185">Reference proteome</keyword>
<evidence type="ECO:0000256" key="3">
    <source>
        <dbReference type="ARBA" id="ARBA00022723"/>
    </source>
</evidence>
<dbReference type="GO" id="GO:0046872">
    <property type="term" value="F:metal ion binding"/>
    <property type="evidence" value="ECO:0007669"/>
    <property type="project" value="UniProtKB-KW"/>
</dbReference>
<evidence type="ECO:0000256" key="2">
    <source>
        <dbReference type="ARBA" id="ARBA00022578"/>
    </source>
</evidence>
<evidence type="ECO:0000313" key="11">
    <source>
        <dbReference type="EMBL" id="MCP2732614.1"/>
    </source>
</evidence>
<dbReference type="Pfam" id="PF12323">
    <property type="entry name" value="HTH_OrfB_IS605"/>
    <property type="match status" value="1"/>
</dbReference>
<evidence type="ECO:0000256" key="5">
    <source>
        <dbReference type="ARBA" id="ARBA00023125"/>
    </source>
</evidence>
<name>A0AAE3KQL8_9CYAN</name>
<dbReference type="RefSeq" id="WP_254015319.1">
    <property type="nucleotide sequence ID" value="NZ_JAMZMM010000690.1"/>
</dbReference>
<organism evidence="11 12">
    <name type="scientific">Limnofasciculus baicalensis BBK-W-15</name>
    <dbReference type="NCBI Taxonomy" id="2699891"/>
    <lineage>
        <taxon>Bacteria</taxon>
        <taxon>Bacillati</taxon>
        <taxon>Cyanobacteriota</taxon>
        <taxon>Cyanophyceae</taxon>
        <taxon>Coleofasciculales</taxon>
        <taxon>Coleofasciculaceae</taxon>
        <taxon>Limnofasciculus</taxon>
        <taxon>Limnofasciculus baicalensis</taxon>
    </lineage>
</organism>
<keyword evidence="4" id="KW-0862">Zinc</keyword>
<dbReference type="NCBIfam" id="NF040570">
    <property type="entry name" value="guided_TnpB"/>
    <property type="match status" value="1"/>
</dbReference>
<keyword evidence="7" id="KW-0175">Coiled coil</keyword>
<keyword evidence="2" id="KW-0815">Transposition</keyword>
<dbReference type="GO" id="GO:0006310">
    <property type="term" value="P:DNA recombination"/>
    <property type="evidence" value="ECO:0007669"/>
    <property type="project" value="UniProtKB-KW"/>
</dbReference>
<dbReference type="AlphaFoldDB" id="A0AAE3KQL8"/>
<comment type="caution">
    <text evidence="11">The sequence shown here is derived from an EMBL/GenBank/DDBJ whole genome shotgun (WGS) entry which is preliminary data.</text>
</comment>
<protein>
    <submittedName>
        <fullName evidence="11">Transposase</fullName>
    </submittedName>
</protein>
<feature type="domain" description="Cas12f1-like TNB" evidence="9">
    <location>
        <begin position="288"/>
        <end position="355"/>
    </location>
</feature>
<evidence type="ECO:0000256" key="6">
    <source>
        <dbReference type="ARBA" id="ARBA00023172"/>
    </source>
</evidence>
<evidence type="ECO:0000256" key="7">
    <source>
        <dbReference type="SAM" id="Coils"/>
    </source>
</evidence>
<evidence type="ECO:0000313" key="12">
    <source>
        <dbReference type="Proteomes" id="UP001204953"/>
    </source>
</evidence>